<comment type="subcellular location">
    <subcellularLocation>
        <location evidence="1">Cell membrane</location>
        <topology evidence="1">Multi-pass membrane protein</topology>
    </subcellularLocation>
</comment>
<reference evidence="8 9" key="1">
    <citation type="submission" date="2019-09" db="EMBL/GenBank/DDBJ databases">
        <title>Segnochrobactrum spirostomi gen. nov., sp. nov., isolated from the ciliate Spirostomum cf. yagiui and description of a novel family, Segnochrobactraceae fam. nov. within the order Rhizobiales of the class Alphaproteobacteria.</title>
        <authorList>
            <person name="Akter S."/>
            <person name="Shazib S.U.A."/>
            <person name="Shin M.K."/>
        </authorList>
    </citation>
    <scope>NUCLEOTIDE SEQUENCE [LARGE SCALE GENOMIC DNA]</scope>
    <source>
        <strain evidence="8 9">Sp-1</strain>
    </source>
</reference>
<dbReference type="PANTHER" id="PTHR34857">
    <property type="entry name" value="SLL0384 PROTEIN"/>
    <property type="match status" value="1"/>
</dbReference>
<dbReference type="NCBIfam" id="TIGR02454">
    <property type="entry name" value="ECF_T_CbiQ"/>
    <property type="match status" value="1"/>
</dbReference>
<keyword evidence="5 7" id="KW-1133">Transmembrane helix</keyword>
<dbReference type="GO" id="GO:0006824">
    <property type="term" value="P:cobalt ion transport"/>
    <property type="evidence" value="ECO:0007669"/>
    <property type="project" value="InterPro"/>
</dbReference>
<protein>
    <submittedName>
        <fullName evidence="8">Cobalt ECF transporter T component CbiQ</fullName>
    </submittedName>
</protein>
<dbReference type="EMBL" id="VWNA01000003">
    <property type="protein sequence ID" value="MQT15348.1"/>
    <property type="molecule type" value="Genomic_DNA"/>
</dbReference>
<dbReference type="CDD" id="cd16914">
    <property type="entry name" value="EcfT"/>
    <property type="match status" value="1"/>
</dbReference>
<gene>
    <name evidence="8" type="primary">cbiQ</name>
    <name evidence="8" type="ORF">F0357_22370</name>
</gene>
<accession>A0A6A7YBK1</accession>
<proteinExistence type="inferred from homology"/>
<feature type="transmembrane region" description="Helical" evidence="7">
    <location>
        <begin position="12"/>
        <end position="39"/>
    </location>
</feature>
<dbReference type="InterPro" id="IPR003339">
    <property type="entry name" value="ABC/ECF_trnsptr_transmembrane"/>
</dbReference>
<dbReference type="Proteomes" id="UP000332515">
    <property type="component" value="Unassembled WGS sequence"/>
</dbReference>
<dbReference type="PANTHER" id="PTHR34857:SF2">
    <property type="entry name" value="SLL0384 PROTEIN"/>
    <property type="match status" value="1"/>
</dbReference>
<dbReference type="Pfam" id="PF02361">
    <property type="entry name" value="CbiQ"/>
    <property type="match status" value="1"/>
</dbReference>
<evidence type="ECO:0000256" key="5">
    <source>
        <dbReference type="ARBA" id="ARBA00022989"/>
    </source>
</evidence>
<dbReference type="InterPro" id="IPR012809">
    <property type="entry name" value="ECF_CbiQ"/>
</dbReference>
<name>A0A6A7YBK1_9HYPH</name>
<keyword evidence="9" id="KW-1185">Reference proteome</keyword>
<dbReference type="AlphaFoldDB" id="A0A6A7YBK1"/>
<sequence length="237" mass="26055">MMGPSDLRLRIVAVFAVIVCLSALQSPLVAALALVAVLAAAGFSGPKALPWHRLLHLEAFLILLFATLPFTVAGHPLFTLGPLTATHEGVRRAVLILCKVSASALILVLLVGDVEPARLGAALRSLRVPERIVRLFVMTVRYLGLLRDEARRLHEAMRARGFRAGSNRHTWRAYGNLIGMLLVRALDRAERVEEAMRCRGYDGHFPNLATPRPTRRDWTGFAMLLGFGLLVTGIDRL</sequence>
<organism evidence="8 9">
    <name type="scientific">Segnochrobactrum spirostomi</name>
    <dbReference type="NCBI Taxonomy" id="2608987"/>
    <lineage>
        <taxon>Bacteria</taxon>
        <taxon>Pseudomonadati</taxon>
        <taxon>Pseudomonadota</taxon>
        <taxon>Alphaproteobacteria</taxon>
        <taxon>Hyphomicrobiales</taxon>
        <taxon>Segnochrobactraceae</taxon>
        <taxon>Segnochrobactrum</taxon>
    </lineage>
</organism>
<evidence type="ECO:0000256" key="7">
    <source>
        <dbReference type="SAM" id="Phobius"/>
    </source>
</evidence>
<comment type="similarity">
    <text evidence="2">Belongs to the CbiQ family.</text>
</comment>
<evidence type="ECO:0000256" key="2">
    <source>
        <dbReference type="ARBA" id="ARBA00008564"/>
    </source>
</evidence>
<evidence type="ECO:0000256" key="1">
    <source>
        <dbReference type="ARBA" id="ARBA00004651"/>
    </source>
</evidence>
<keyword evidence="3" id="KW-1003">Cell membrane</keyword>
<feature type="transmembrane region" description="Helical" evidence="7">
    <location>
        <begin position="59"/>
        <end position="81"/>
    </location>
</feature>
<evidence type="ECO:0000256" key="4">
    <source>
        <dbReference type="ARBA" id="ARBA00022692"/>
    </source>
</evidence>
<feature type="transmembrane region" description="Helical" evidence="7">
    <location>
        <begin position="93"/>
        <end position="112"/>
    </location>
</feature>
<comment type="caution">
    <text evidence="8">The sequence shown here is derived from an EMBL/GenBank/DDBJ whole genome shotgun (WGS) entry which is preliminary data.</text>
</comment>
<keyword evidence="6 7" id="KW-0472">Membrane</keyword>
<dbReference type="InterPro" id="IPR051611">
    <property type="entry name" value="ECF_transporter_component"/>
</dbReference>
<evidence type="ECO:0000256" key="3">
    <source>
        <dbReference type="ARBA" id="ARBA00022475"/>
    </source>
</evidence>
<keyword evidence="4 7" id="KW-0812">Transmembrane</keyword>
<dbReference type="GO" id="GO:0043190">
    <property type="term" value="C:ATP-binding cassette (ABC) transporter complex"/>
    <property type="evidence" value="ECO:0007669"/>
    <property type="project" value="InterPro"/>
</dbReference>
<evidence type="ECO:0000256" key="6">
    <source>
        <dbReference type="ARBA" id="ARBA00023136"/>
    </source>
</evidence>
<evidence type="ECO:0000313" key="9">
    <source>
        <dbReference type="Proteomes" id="UP000332515"/>
    </source>
</evidence>
<evidence type="ECO:0000313" key="8">
    <source>
        <dbReference type="EMBL" id="MQT15348.1"/>
    </source>
</evidence>